<evidence type="ECO:0008006" key="3">
    <source>
        <dbReference type="Google" id="ProtNLM"/>
    </source>
</evidence>
<dbReference type="STRING" id="43335.A0A4U5PPZ8"/>
<dbReference type="Gene3D" id="2.60.120.920">
    <property type="match status" value="1"/>
</dbReference>
<reference evidence="2" key="1">
    <citation type="submission" date="2018-10" db="EMBL/GenBank/DDBJ databases">
        <title>Population genomic analysis revealed the cold adaptation of white poplar.</title>
        <authorList>
            <person name="Liu Y.-J."/>
        </authorList>
    </citation>
    <scope>NUCLEOTIDE SEQUENCE [LARGE SCALE GENOMIC DNA]</scope>
    <source>
        <strain evidence="2">PAL-ZL1</strain>
    </source>
</reference>
<accession>A0A4U5PPZ8</accession>
<comment type="caution">
    <text evidence="2">The sequence shown here is derived from an EMBL/GenBank/DDBJ whole genome shotgun (WGS) entry which is preliminary data.</text>
</comment>
<dbReference type="GO" id="GO:0000380">
    <property type="term" value="P:alternative mRNA splicing, via spliceosome"/>
    <property type="evidence" value="ECO:0007669"/>
    <property type="project" value="TreeGrafter"/>
</dbReference>
<organism evidence="2">
    <name type="scientific">Populus alba</name>
    <name type="common">White poplar</name>
    <dbReference type="NCBI Taxonomy" id="43335"/>
    <lineage>
        <taxon>Eukaryota</taxon>
        <taxon>Viridiplantae</taxon>
        <taxon>Streptophyta</taxon>
        <taxon>Embryophyta</taxon>
        <taxon>Tracheophyta</taxon>
        <taxon>Spermatophyta</taxon>
        <taxon>Magnoliopsida</taxon>
        <taxon>eudicotyledons</taxon>
        <taxon>Gunneridae</taxon>
        <taxon>Pentapetalae</taxon>
        <taxon>rosids</taxon>
        <taxon>fabids</taxon>
        <taxon>Malpighiales</taxon>
        <taxon>Salicaceae</taxon>
        <taxon>Saliceae</taxon>
        <taxon>Populus</taxon>
    </lineage>
</organism>
<dbReference type="PANTHER" id="PTHR12381:SF56">
    <property type="entry name" value="B30.2_SPRY DOMAIN-CONTAINING PROTEIN-RELATED"/>
    <property type="match status" value="1"/>
</dbReference>
<gene>
    <name evidence="2" type="ORF">D5086_0000194570</name>
</gene>
<protein>
    <recommendedName>
        <fullName evidence="3">SPRY domain-containing protein</fullName>
    </recommendedName>
</protein>
<dbReference type="InterPro" id="IPR043136">
    <property type="entry name" value="B30.2/SPRY_sf"/>
</dbReference>
<evidence type="ECO:0000313" key="2">
    <source>
        <dbReference type="EMBL" id="TKR99068.1"/>
    </source>
</evidence>
<feature type="region of interest" description="Disordered" evidence="1">
    <location>
        <begin position="102"/>
        <end position="147"/>
    </location>
</feature>
<name>A0A4U5PPZ8_POPAL</name>
<dbReference type="AlphaFoldDB" id="A0A4U5PPZ8"/>
<evidence type="ECO:0000256" key="1">
    <source>
        <dbReference type="SAM" id="MobiDB-lite"/>
    </source>
</evidence>
<dbReference type="GO" id="GO:0003723">
    <property type="term" value="F:RNA binding"/>
    <property type="evidence" value="ECO:0007669"/>
    <property type="project" value="TreeGrafter"/>
</dbReference>
<sequence>MHSFGFGGTGKFSSAGILTDYGEKFGVGDTIMCCVDLETGLQPVDSPKATSPGSDELFDQGIRDKFGEKKCALKTESLPCSRQPLMELYACPPLENHGALPVGSRSRKISHPPPPPLPLSPPPPLNYSNQNAKPPPPPPLNYGYQSTNPPPLPLNFGYLSTNDYLPQSLNDGSVSTLLLFLLCLNP</sequence>
<dbReference type="GO" id="GO:0005634">
    <property type="term" value="C:nucleus"/>
    <property type="evidence" value="ECO:0007669"/>
    <property type="project" value="TreeGrafter"/>
</dbReference>
<dbReference type="PANTHER" id="PTHR12381">
    <property type="entry name" value="HETEROGENEOUS NUCLEAR RIBONUCLEOPROTEIN U FAMILY MEMBER"/>
    <property type="match status" value="1"/>
</dbReference>
<dbReference type="EMBL" id="RCHU01000641">
    <property type="protein sequence ID" value="TKR99068.1"/>
    <property type="molecule type" value="Genomic_DNA"/>
</dbReference>
<feature type="compositionally biased region" description="Pro residues" evidence="1">
    <location>
        <begin position="111"/>
        <end position="125"/>
    </location>
</feature>
<proteinExistence type="predicted"/>